<feature type="region of interest" description="Disordered" evidence="1">
    <location>
        <begin position="176"/>
        <end position="208"/>
    </location>
</feature>
<organism evidence="2 3">
    <name type="scientific">Macrophomina phaseolina</name>
    <dbReference type="NCBI Taxonomy" id="35725"/>
    <lineage>
        <taxon>Eukaryota</taxon>
        <taxon>Fungi</taxon>
        <taxon>Dikarya</taxon>
        <taxon>Ascomycota</taxon>
        <taxon>Pezizomycotina</taxon>
        <taxon>Dothideomycetes</taxon>
        <taxon>Dothideomycetes incertae sedis</taxon>
        <taxon>Botryosphaeriales</taxon>
        <taxon>Botryosphaeriaceae</taxon>
        <taxon>Macrophomina</taxon>
    </lineage>
</organism>
<comment type="caution">
    <text evidence="2">The sequence shown here is derived from an EMBL/GenBank/DDBJ whole genome shotgun (WGS) entry which is preliminary data.</text>
</comment>
<feature type="compositionally biased region" description="Polar residues" evidence="1">
    <location>
        <begin position="190"/>
        <end position="208"/>
    </location>
</feature>
<evidence type="ECO:0000256" key="1">
    <source>
        <dbReference type="SAM" id="MobiDB-lite"/>
    </source>
</evidence>
<evidence type="ECO:0000313" key="3">
    <source>
        <dbReference type="Proteomes" id="UP000774617"/>
    </source>
</evidence>
<keyword evidence="3" id="KW-1185">Reference proteome</keyword>
<name>A0ABQ8GPW8_9PEZI</name>
<proteinExistence type="predicted"/>
<protein>
    <submittedName>
        <fullName evidence="2">Uncharacterized protein</fullName>
    </submittedName>
</protein>
<accession>A0ABQ8GPW8</accession>
<dbReference type="EMBL" id="JAGTJR010000005">
    <property type="protein sequence ID" value="KAH7060649.1"/>
    <property type="molecule type" value="Genomic_DNA"/>
</dbReference>
<sequence length="208" mass="22504">MPQRTERRESIAAQVVALLANATVFAAPVTAFSSPFMPTTGGGGRVGSHDQSIFMHQPPALSRILHLRYVHGFLHRHGNLAFFSGPQQLASHPKSSLSSPCQDPEETSRHRVEARQAQSAQLGPIVHATTRGPSTGYDFDSHAHTPMGAVDCSILLLAWLCIHAHSFLSVIQSQQGGALKPPRDDDTSSRGHQSCAKQSQRSISKQQC</sequence>
<evidence type="ECO:0000313" key="2">
    <source>
        <dbReference type="EMBL" id="KAH7060649.1"/>
    </source>
</evidence>
<dbReference type="Proteomes" id="UP000774617">
    <property type="component" value="Unassembled WGS sequence"/>
</dbReference>
<gene>
    <name evidence="2" type="ORF">B0J12DRAFT_339821</name>
</gene>
<reference evidence="2 3" key="1">
    <citation type="journal article" date="2021" name="Nat. Commun.">
        <title>Genetic determinants of endophytism in the Arabidopsis root mycobiome.</title>
        <authorList>
            <person name="Mesny F."/>
            <person name="Miyauchi S."/>
            <person name="Thiergart T."/>
            <person name="Pickel B."/>
            <person name="Atanasova L."/>
            <person name="Karlsson M."/>
            <person name="Huettel B."/>
            <person name="Barry K.W."/>
            <person name="Haridas S."/>
            <person name="Chen C."/>
            <person name="Bauer D."/>
            <person name="Andreopoulos W."/>
            <person name="Pangilinan J."/>
            <person name="LaButti K."/>
            <person name="Riley R."/>
            <person name="Lipzen A."/>
            <person name="Clum A."/>
            <person name="Drula E."/>
            <person name="Henrissat B."/>
            <person name="Kohler A."/>
            <person name="Grigoriev I.V."/>
            <person name="Martin F.M."/>
            <person name="Hacquard S."/>
        </authorList>
    </citation>
    <scope>NUCLEOTIDE SEQUENCE [LARGE SCALE GENOMIC DNA]</scope>
    <source>
        <strain evidence="2 3">MPI-SDFR-AT-0080</strain>
    </source>
</reference>